<sequence length="259" mass="27545">MSKPNPHSGSKPVVGVIADLKMIGLHPFHCAGNKYVVAAVDGADTYAVVLPALSGQQSIEQTLALCDGLMFTGSPSNVEPHHYSGPGSAPGTLHDPARDATSLPLIRAAIDAGVPVFGICRGFQEINVALGGTLYQKVHEVTGMMSHREREEDPLEVQYGPAHEITIVPDGKLAGWYKAGEVTVNSLHNQGVQQLAPSAQVEAIAPDGLVEAFSVKGAKSFAFAVQWHPEWLFANSPLSVAMFEAFGAACRQRRAEKEK</sequence>
<proteinExistence type="inferred from homology"/>
<comment type="function">
    <text evidence="3">Involved in the breakdown of putrescine via hydrolysis of the gamma-glutamyl linkage of gamma-glutamyl-gamma-aminobutyrate.</text>
</comment>
<dbReference type="GO" id="GO:0006598">
    <property type="term" value="P:polyamine catabolic process"/>
    <property type="evidence" value="ECO:0007669"/>
    <property type="project" value="TreeGrafter"/>
</dbReference>
<dbReference type="SUPFAM" id="SSF52317">
    <property type="entry name" value="Class I glutamine amidotransferase-like"/>
    <property type="match status" value="1"/>
</dbReference>
<dbReference type="Pfam" id="PF07722">
    <property type="entry name" value="Peptidase_C26"/>
    <property type="match status" value="1"/>
</dbReference>
<dbReference type="InterPro" id="IPR044668">
    <property type="entry name" value="PuuD-like"/>
</dbReference>
<protein>
    <recommendedName>
        <fullName evidence="5">gamma-glutamyl-gamma-aminobutyrate hydrolase</fullName>
        <ecNumber evidence="5">3.5.1.94</ecNumber>
    </recommendedName>
</protein>
<dbReference type="GO" id="GO:0005829">
    <property type="term" value="C:cytosol"/>
    <property type="evidence" value="ECO:0007669"/>
    <property type="project" value="TreeGrafter"/>
</dbReference>
<dbReference type="RefSeq" id="WP_184097016.1">
    <property type="nucleotide sequence ID" value="NZ_JACHHN010000001.1"/>
</dbReference>
<reference evidence="6 7" key="1">
    <citation type="submission" date="2020-08" db="EMBL/GenBank/DDBJ databases">
        <title>Genomic Encyclopedia of Type Strains, Phase IV (KMG-IV): sequencing the most valuable type-strain genomes for metagenomic binning, comparative biology and taxonomic classification.</title>
        <authorList>
            <person name="Goeker M."/>
        </authorList>
    </citation>
    <scope>NUCLEOTIDE SEQUENCE [LARGE SCALE GENOMIC DNA]</scope>
    <source>
        <strain evidence="6 7">DSM 18233</strain>
    </source>
</reference>
<comment type="similarity">
    <text evidence="1">Belongs to the peptidase C26 family.</text>
</comment>
<name>A0A840RAY2_9NEIS</name>
<dbReference type="PANTHER" id="PTHR43235:SF1">
    <property type="entry name" value="GLUTAMINE AMIDOTRANSFERASE PB2B2.05-RELATED"/>
    <property type="match status" value="1"/>
</dbReference>
<evidence type="ECO:0000256" key="5">
    <source>
        <dbReference type="ARBA" id="ARBA00066788"/>
    </source>
</evidence>
<comment type="catalytic activity">
    <reaction evidence="2">
        <text>4-(gamma-L-glutamylamino)butanoate + H2O = 4-aminobutanoate + L-glutamate</text>
        <dbReference type="Rhea" id="RHEA:19737"/>
        <dbReference type="ChEBI" id="CHEBI:15377"/>
        <dbReference type="ChEBI" id="CHEBI:29985"/>
        <dbReference type="ChEBI" id="CHEBI:58800"/>
        <dbReference type="ChEBI" id="CHEBI:59888"/>
        <dbReference type="EC" id="3.5.1.94"/>
    </reaction>
</comment>
<evidence type="ECO:0000313" key="7">
    <source>
        <dbReference type="Proteomes" id="UP000543030"/>
    </source>
</evidence>
<evidence type="ECO:0000256" key="2">
    <source>
        <dbReference type="ARBA" id="ARBA00052718"/>
    </source>
</evidence>
<evidence type="ECO:0000256" key="1">
    <source>
        <dbReference type="ARBA" id="ARBA00011083"/>
    </source>
</evidence>
<dbReference type="InterPro" id="IPR011697">
    <property type="entry name" value="Peptidase_C26"/>
</dbReference>
<keyword evidence="6" id="KW-0315">Glutamine amidotransferase</keyword>
<dbReference type="AlphaFoldDB" id="A0A840RAY2"/>
<evidence type="ECO:0000256" key="3">
    <source>
        <dbReference type="ARBA" id="ARBA00055068"/>
    </source>
</evidence>
<dbReference type="PROSITE" id="PS51273">
    <property type="entry name" value="GATASE_TYPE_1"/>
    <property type="match status" value="1"/>
</dbReference>
<comment type="pathway">
    <text evidence="4">Amine and polyamine degradation; putrescine degradation; 4-aminobutanoate from putrescine: step 4/4.</text>
</comment>
<organism evidence="6 7">
    <name type="scientific">Silvimonas terrae</name>
    <dbReference type="NCBI Taxonomy" id="300266"/>
    <lineage>
        <taxon>Bacteria</taxon>
        <taxon>Pseudomonadati</taxon>
        <taxon>Pseudomonadota</taxon>
        <taxon>Betaproteobacteria</taxon>
        <taxon>Neisseriales</taxon>
        <taxon>Chitinibacteraceae</taxon>
        <taxon>Silvimonas</taxon>
    </lineage>
</organism>
<dbReference type="GO" id="GO:0016740">
    <property type="term" value="F:transferase activity"/>
    <property type="evidence" value="ECO:0007669"/>
    <property type="project" value="UniProtKB-KW"/>
</dbReference>
<dbReference type="InterPro" id="IPR029062">
    <property type="entry name" value="Class_I_gatase-like"/>
</dbReference>
<dbReference type="CDD" id="cd01745">
    <property type="entry name" value="GATase1_2"/>
    <property type="match status" value="1"/>
</dbReference>
<keyword evidence="6" id="KW-0808">Transferase</keyword>
<keyword evidence="7" id="KW-1185">Reference proteome</keyword>
<dbReference type="Proteomes" id="UP000543030">
    <property type="component" value="Unassembled WGS sequence"/>
</dbReference>
<accession>A0A840RAY2</accession>
<gene>
    <name evidence="6" type="ORF">HNQ50_000408</name>
</gene>
<dbReference type="FunFam" id="3.40.50.880:FF:000030">
    <property type="entry name" value="Gamma-glutamyl-gamma-aminobutyrate hydrolase PuuD"/>
    <property type="match status" value="1"/>
</dbReference>
<dbReference type="EC" id="3.5.1.94" evidence="5"/>
<evidence type="ECO:0000256" key="4">
    <source>
        <dbReference type="ARBA" id="ARBA00060634"/>
    </source>
</evidence>
<evidence type="ECO:0000313" key="6">
    <source>
        <dbReference type="EMBL" id="MBB5189698.1"/>
    </source>
</evidence>
<dbReference type="EMBL" id="JACHHN010000001">
    <property type="protein sequence ID" value="MBB5189698.1"/>
    <property type="molecule type" value="Genomic_DNA"/>
</dbReference>
<dbReference type="GO" id="GO:0033969">
    <property type="term" value="F:gamma-glutamyl-gamma-aminobutyrate hydrolase activity"/>
    <property type="evidence" value="ECO:0007669"/>
    <property type="project" value="UniProtKB-EC"/>
</dbReference>
<dbReference type="Gene3D" id="3.40.50.880">
    <property type="match status" value="1"/>
</dbReference>
<comment type="caution">
    <text evidence="6">The sequence shown here is derived from an EMBL/GenBank/DDBJ whole genome shotgun (WGS) entry which is preliminary data.</text>
</comment>
<dbReference type="PANTHER" id="PTHR43235">
    <property type="entry name" value="GLUTAMINE AMIDOTRANSFERASE PB2B2.05-RELATED"/>
    <property type="match status" value="1"/>
</dbReference>